<reference evidence="5" key="1">
    <citation type="journal article" date="2020" name="Nat. Commun.">
        <title>Genome assembly of wild tea tree DASZ reveals pedigree and selection history of tea varieties.</title>
        <authorList>
            <person name="Zhang W."/>
            <person name="Zhang Y."/>
            <person name="Qiu H."/>
            <person name="Guo Y."/>
            <person name="Wan H."/>
            <person name="Zhang X."/>
            <person name="Scossa F."/>
            <person name="Alseekh S."/>
            <person name="Zhang Q."/>
            <person name="Wang P."/>
            <person name="Xu L."/>
            <person name="Schmidt M.H."/>
            <person name="Jia X."/>
            <person name="Li D."/>
            <person name="Zhu A."/>
            <person name="Guo F."/>
            <person name="Chen W."/>
            <person name="Ni D."/>
            <person name="Usadel B."/>
            <person name="Fernie A.R."/>
            <person name="Wen W."/>
        </authorList>
    </citation>
    <scope>NUCLEOTIDE SEQUENCE [LARGE SCALE GENOMIC DNA]</scope>
    <source>
        <strain evidence="5">cv. G240</strain>
    </source>
</reference>
<dbReference type="GO" id="GO:0004869">
    <property type="term" value="F:cysteine-type endopeptidase inhibitor activity"/>
    <property type="evidence" value="ECO:0007669"/>
    <property type="project" value="UniProtKB-KW"/>
</dbReference>
<dbReference type="PANTHER" id="PTHR47364:SF2">
    <property type="entry name" value="CYSTEINE PROTEINASE INHIBITOR 5"/>
    <property type="match status" value="1"/>
</dbReference>
<name>A0A7J7GVN9_CAMSI</name>
<keyword evidence="1" id="KW-0646">Protease inhibitor</keyword>
<evidence type="ECO:0000259" key="3">
    <source>
        <dbReference type="SMART" id="SM00043"/>
    </source>
</evidence>
<dbReference type="InterPro" id="IPR000010">
    <property type="entry name" value="Cystatin_dom"/>
</dbReference>
<dbReference type="InterPro" id="IPR046350">
    <property type="entry name" value="Cystatin_sf"/>
</dbReference>
<comment type="caution">
    <text evidence="4">The sequence shown here is derived from an EMBL/GenBank/DDBJ whole genome shotgun (WGS) entry which is preliminary data.</text>
</comment>
<dbReference type="Gene3D" id="3.10.450.10">
    <property type="match status" value="1"/>
</dbReference>
<dbReference type="SMART" id="SM00043">
    <property type="entry name" value="CY"/>
    <property type="match status" value="1"/>
</dbReference>
<evidence type="ECO:0000313" key="4">
    <source>
        <dbReference type="EMBL" id="KAF5944245.1"/>
    </source>
</evidence>
<protein>
    <recommendedName>
        <fullName evidence="3">Cystatin domain-containing protein</fullName>
    </recommendedName>
</protein>
<dbReference type="Pfam" id="PF16845">
    <property type="entry name" value="SQAPI"/>
    <property type="match status" value="1"/>
</dbReference>
<reference evidence="4 5" key="2">
    <citation type="submission" date="2020-07" db="EMBL/GenBank/DDBJ databases">
        <title>Genome assembly of wild tea tree DASZ reveals pedigree and selection history of tea varieties.</title>
        <authorList>
            <person name="Zhang W."/>
        </authorList>
    </citation>
    <scope>NUCLEOTIDE SEQUENCE [LARGE SCALE GENOMIC DNA]</scope>
    <source>
        <strain evidence="5">cv. G240</strain>
        <tissue evidence="4">Leaf</tissue>
    </source>
</reference>
<dbReference type="Proteomes" id="UP000593564">
    <property type="component" value="Unassembled WGS sequence"/>
</dbReference>
<keyword evidence="5" id="KW-1185">Reference proteome</keyword>
<dbReference type="CDD" id="cd00042">
    <property type="entry name" value="CY"/>
    <property type="match status" value="1"/>
</dbReference>
<feature type="domain" description="Cystatin" evidence="3">
    <location>
        <begin position="43"/>
        <end position="132"/>
    </location>
</feature>
<dbReference type="PANTHER" id="PTHR47364">
    <property type="entry name" value="CYSTEINE PROTEINASE INHIBITOR 5"/>
    <property type="match status" value="1"/>
</dbReference>
<proteinExistence type="predicted"/>
<dbReference type="SUPFAM" id="SSF54403">
    <property type="entry name" value="Cystatin/monellin"/>
    <property type="match status" value="1"/>
</dbReference>
<dbReference type="AlphaFoldDB" id="A0A7J7GVN9"/>
<accession>A0A7J7GVN9</accession>
<keyword evidence="2" id="KW-0789">Thiol protease inhibitor</keyword>
<evidence type="ECO:0000256" key="1">
    <source>
        <dbReference type="ARBA" id="ARBA00022690"/>
    </source>
</evidence>
<organism evidence="4 5">
    <name type="scientific">Camellia sinensis</name>
    <name type="common">Tea plant</name>
    <name type="synonym">Thea sinensis</name>
    <dbReference type="NCBI Taxonomy" id="4442"/>
    <lineage>
        <taxon>Eukaryota</taxon>
        <taxon>Viridiplantae</taxon>
        <taxon>Streptophyta</taxon>
        <taxon>Embryophyta</taxon>
        <taxon>Tracheophyta</taxon>
        <taxon>Spermatophyta</taxon>
        <taxon>Magnoliopsida</taxon>
        <taxon>eudicotyledons</taxon>
        <taxon>Gunneridae</taxon>
        <taxon>Pentapetalae</taxon>
        <taxon>asterids</taxon>
        <taxon>Ericales</taxon>
        <taxon>Theaceae</taxon>
        <taxon>Camellia</taxon>
    </lineage>
</organism>
<sequence>MTLKYKSIPLLLTLTLTLTLTLLVPFVLSDGSAAYGGRKEAAGAVGGWLLIKNLKAAEVQEVAQFAMSEHNKQANAKLVLERVVRGETKVVSGTNYRLVIAAKDGGVSTKYEAIVWVKPWEHYRNLNSFIKL</sequence>
<dbReference type="EMBL" id="JACBKZ010000008">
    <property type="protein sequence ID" value="KAF5944245.1"/>
    <property type="molecule type" value="Genomic_DNA"/>
</dbReference>
<evidence type="ECO:0000256" key="2">
    <source>
        <dbReference type="ARBA" id="ARBA00022704"/>
    </source>
</evidence>
<evidence type="ECO:0000313" key="5">
    <source>
        <dbReference type="Proteomes" id="UP000593564"/>
    </source>
</evidence>
<gene>
    <name evidence="4" type="ORF">HYC85_018322</name>
</gene>